<keyword evidence="2" id="KW-1185">Reference proteome</keyword>
<keyword evidence="1" id="KW-0547">Nucleotide-binding</keyword>
<accession>A0ACC0IH26</accession>
<evidence type="ECO:0000313" key="2">
    <source>
        <dbReference type="Proteomes" id="UP001060215"/>
    </source>
</evidence>
<evidence type="ECO:0000313" key="1">
    <source>
        <dbReference type="EMBL" id="KAI8024589.1"/>
    </source>
</evidence>
<organism evidence="1 2">
    <name type="scientific">Camellia lanceoleosa</name>
    <dbReference type="NCBI Taxonomy" id="1840588"/>
    <lineage>
        <taxon>Eukaryota</taxon>
        <taxon>Viridiplantae</taxon>
        <taxon>Streptophyta</taxon>
        <taxon>Embryophyta</taxon>
        <taxon>Tracheophyta</taxon>
        <taxon>Spermatophyta</taxon>
        <taxon>Magnoliopsida</taxon>
        <taxon>eudicotyledons</taxon>
        <taxon>Gunneridae</taxon>
        <taxon>Pentapetalae</taxon>
        <taxon>asterids</taxon>
        <taxon>Ericales</taxon>
        <taxon>Theaceae</taxon>
        <taxon>Camellia</taxon>
    </lineage>
</organism>
<keyword evidence="1" id="KW-0378">Hydrolase</keyword>
<dbReference type="Proteomes" id="UP001060215">
    <property type="component" value="Chromosome 6"/>
</dbReference>
<gene>
    <name evidence="1" type="ORF">LOK49_LG03G01849</name>
</gene>
<reference evidence="1 2" key="1">
    <citation type="journal article" date="2022" name="Plant J.">
        <title>Chromosome-level genome of Camellia lanceoleosa provides a valuable resource for understanding genome evolution and self-incompatibility.</title>
        <authorList>
            <person name="Gong W."/>
            <person name="Xiao S."/>
            <person name="Wang L."/>
            <person name="Liao Z."/>
            <person name="Chang Y."/>
            <person name="Mo W."/>
            <person name="Hu G."/>
            <person name="Li W."/>
            <person name="Zhao G."/>
            <person name="Zhu H."/>
            <person name="Hu X."/>
            <person name="Ji K."/>
            <person name="Xiang X."/>
            <person name="Song Q."/>
            <person name="Yuan D."/>
            <person name="Jin S."/>
            <person name="Zhang L."/>
        </authorList>
    </citation>
    <scope>NUCLEOTIDE SEQUENCE [LARGE SCALE GENOMIC DNA]</scope>
    <source>
        <strain evidence="1">SQ_2022a</strain>
    </source>
</reference>
<comment type="caution">
    <text evidence="1">The sequence shown here is derived from an EMBL/GenBank/DDBJ whole genome shotgun (WGS) entry which is preliminary data.</text>
</comment>
<proteinExistence type="predicted"/>
<sequence length="139" mass="15909">MGSVKVGSVEQFQGQEREVIIASTMRSTAKHNGFDKTYCLGFLSNPRRFNVVVTRVKSLLIIVGNPHIVSKDPYWDKLLWHCFDNNSYQGCPLPERQCYADKEPNLEDNWNYEGGSSNAGGYCHFVESERFRYKETGSM</sequence>
<dbReference type="EMBL" id="CM045763">
    <property type="protein sequence ID" value="KAI8024589.1"/>
    <property type="molecule type" value="Genomic_DNA"/>
</dbReference>
<name>A0ACC0IH26_9ERIC</name>
<keyword evidence="1" id="KW-0067">ATP-binding</keyword>
<keyword evidence="1" id="KW-0347">Helicase</keyword>
<protein>
    <submittedName>
        <fullName evidence="1">RNA helicase SDE3</fullName>
    </submittedName>
</protein>